<proteinExistence type="predicted"/>
<dbReference type="CDD" id="cd00303">
    <property type="entry name" value="retropepsin_like"/>
    <property type="match status" value="1"/>
</dbReference>
<evidence type="ECO:0000313" key="3">
    <source>
        <dbReference type="EMBL" id="KAL3857408.1"/>
    </source>
</evidence>
<dbReference type="InterPro" id="IPR001969">
    <property type="entry name" value="Aspartic_peptidase_AS"/>
</dbReference>
<gene>
    <name evidence="3" type="ORF">ACJMK2_012083</name>
</gene>
<keyword evidence="1" id="KW-0175">Coiled coil</keyword>
<evidence type="ECO:0000313" key="4">
    <source>
        <dbReference type="Proteomes" id="UP001634394"/>
    </source>
</evidence>
<reference evidence="3 4" key="1">
    <citation type="submission" date="2024-11" db="EMBL/GenBank/DDBJ databases">
        <title>Chromosome-level genome assembly of the freshwater bivalve Anodonta woodiana.</title>
        <authorList>
            <person name="Chen X."/>
        </authorList>
    </citation>
    <scope>NUCLEOTIDE SEQUENCE [LARGE SCALE GENOMIC DNA]</scope>
    <source>
        <strain evidence="3">MN2024</strain>
        <tissue evidence="3">Gills</tissue>
    </source>
</reference>
<dbReference type="Gene3D" id="2.40.70.10">
    <property type="entry name" value="Acid Proteases"/>
    <property type="match status" value="1"/>
</dbReference>
<evidence type="ECO:0000256" key="2">
    <source>
        <dbReference type="SAM" id="MobiDB-lite"/>
    </source>
</evidence>
<dbReference type="EMBL" id="JBJQND010000013">
    <property type="protein sequence ID" value="KAL3857408.1"/>
    <property type="molecule type" value="Genomic_DNA"/>
</dbReference>
<feature type="region of interest" description="Disordered" evidence="2">
    <location>
        <begin position="222"/>
        <end position="251"/>
    </location>
</feature>
<sequence>MSSGESSPVVSEPAGGMCLPPPQDMIPASPSGEVLIRHQSPSDPDREVVYEVEYENTSENDELSAVREELTCLREEVEELRRKEHERQRFTIHDHGEGDSSRFNGYRHEQYSSPCENVNSNFQNNLRQPSNEVRGVVSRQRIEVHQGKPKSMDDAAHLALEFESFRSGRKVKLGVRPHTIRMQDTEPGGTSFDTNSGPRVGEASEVGKLLKDISGRLNALEKTGARASSQQRKRELAEVPAQASASGNEGPISRIKEMCSKNSNNGIYIEAEISGVQVLCLLDTGSTLSVLHPNRYLAIPEEIRPPVEYKSFQLRMADGGLIPIQGCVTLPIKINGKVFNHRLVIADIQAPVVLGYDFLFDYECKIDVAESKLFIGGSSVQCLLESDLPRVCRISIMESVIVPAGTEMIVQARVDGKFGYSTMAVIEADNSKLSEKGVLVARTVVDPSSGKVPLRV</sequence>
<dbReference type="Proteomes" id="UP001634394">
    <property type="component" value="Unassembled WGS sequence"/>
</dbReference>
<feature type="non-terminal residue" evidence="3">
    <location>
        <position position="456"/>
    </location>
</feature>
<dbReference type="InterPro" id="IPR021109">
    <property type="entry name" value="Peptidase_aspartic_dom_sf"/>
</dbReference>
<keyword evidence="4" id="KW-1185">Reference proteome</keyword>
<name>A0ABD3V9D7_SINWO</name>
<evidence type="ECO:0000256" key="1">
    <source>
        <dbReference type="SAM" id="Coils"/>
    </source>
</evidence>
<comment type="caution">
    <text evidence="3">The sequence shown here is derived from an EMBL/GenBank/DDBJ whole genome shotgun (WGS) entry which is preliminary data.</text>
</comment>
<dbReference type="SUPFAM" id="SSF50630">
    <property type="entry name" value="Acid proteases"/>
    <property type="match status" value="1"/>
</dbReference>
<feature type="region of interest" description="Disordered" evidence="2">
    <location>
        <begin position="181"/>
        <end position="201"/>
    </location>
</feature>
<organism evidence="3 4">
    <name type="scientific">Sinanodonta woodiana</name>
    <name type="common">Chinese pond mussel</name>
    <name type="synonym">Anodonta woodiana</name>
    <dbReference type="NCBI Taxonomy" id="1069815"/>
    <lineage>
        <taxon>Eukaryota</taxon>
        <taxon>Metazoa</taxon>
        <taxon>Spiralia</taxon>
        <taxon>Lophotrochozoa</taxon>
        <taxon>Mollusca</taxon>
        <taxon>Bivalvia</taxon>
        <taxon>Autobranchia</taxon>
        <taxon>Heteroconchia</taxon>
        <taxon>Palaeoheterodonta</taxon>
        <taxon>Unionida</taxon>
        <taxon>Unionoidea</taxon>
        <taxon>Unionidae</taxon>
        <taxon>Unioninae</taxon>
        <taxon>Sinanodonta</taxon>
    </lineage>
</organism>
<feature type="coiled-coil region" evidence="1">
    <location>
        <begin position="56"/>
        <end position="83"/>
    </location>
</feature>
<feature type="compositionally biased region" description="Low complexity" evidence="2">
    <location>
        <begin position="1"/>
        <end position="13"/>
    </location>
</feature>
<dbReference type="AlphaFoldDB" id="A0ABD3V9D7"/>
<accession>A0ABD3V9D7</accession>
<dbReference type="PROSITE" id="PS00141">
    <property type="entry name" value="ASP_PROTEASE"/>
    <property type="match status" value="1"/>
</dbReference>
<feature type="region of interest" description="Disordered" evidence="2">
    <location>
        <begin position="1"/>
        <end position="47"/>
    </location>
</feature>
<protein>
    <submittedName>
        <fullName evidence="3">Uncharacterized protein</fullName>
    </submittedName>
</protein>